<feature type="chain" id="PRO_5046546752" evidence="1">
    <location>
        <begin position="17"/>
        <end position="267"/>
    </location>
</feature>
<keyword evidence="3" id="KW-1185">Reference proteome</keyword>
<reference evidence="2" key="1">
    <citation type="submission" date="2022-08" db="EMBL/GenBank/DDBJ databases">
        <title>Chryseobacterium antibioticum,isolated from the rhizosphere soil of Pyrola in Tibet.</title>
        <authorList>
            <person name="Kan Y."/>
        </authorList>
    </citation>
    <scope>NUCLEOTIDE SEQUENCE</scope>
    <source>
        <strain evidence="2">Pc2-12</strain>
    </source>
</reference>
<evidence type="ECO:0000313" key="3">
    <source>
        <dbReference type="Proteomes" id="UP001142057"/>
    </source>
</evidence>
<feature type="signal peptide" evidence="1">
    <location>
        <begin position="1"/>
        <end position="16"/>
    </location>
</feature>
<comment type="caution">
    <text evidence="2">The sequence shown here is derived from an EMBL/GenBank/DDBJ whole genome shotgun (WGS) entry which is preliminary data.</text>
</comment>
<gene>
    <name evidence="2" type="ORF">NZD88_10780</name>
</gene>
<name>A0ABT2II45_9FLAO</name>
<dbReference type="EMBL" id="JANZQH010000004">
    <property type="protein sequence ID" value="MCT2408023.1"/>
    <property type="molecule type" value="Genomic_DNA"/>
</dbReference>
<keyword evidence="1" id="KW-0732">Signal</keyword>
<organism evidence="2 3">
    <name type="scientific">Chryseobacterium pyrolae</name>
    <dbReference type="NCBI Taxonomy" id="2987481"/>
    <lineage>
        <taxon>Bacteria</taxon>
        <taxon>Pseudomonadati</taxon>
        <taxon>Bacteroidota</taxon>
        <taxon>Flavobacteriia</taxon>
        <taxon>Flavobacteriales</taxon>
        <taxon>Weeksellaceae</taxon>
        <taxon>Chryseobacterium group</taxon>
        <taxon>Chryseobacterium</taxon>
    </lineage>
</organism>
<dbReference type="RefSeq" id="WP_259829145.1">
    <property type="nucleotide sequence ID" value="NZ_JANZQH010000004.1"/>
</dbReference>
<evidence type="ECO:0000256" key="1">
    <source>
        <dbReference type="SAM" id="SignalP"/>
    </source>
</evidence>
<proteinExistence type="predicted"/>
<protein>
    <submittedName>
        <fullName evidence="2">Uncharacterized protein</fullName>
    </submittedName>
</protein>
<evidence type="ECO:0000313" key="2">
    <source>
        <dbReference type="EMBL" id="MCT2408023.1"/>
    </source>
</evidence>
<sequence>MRFYLFILFFFFQAFALGQAISNEDSISKQKNLEERIRISKESMKIYNELCHQDSLRASIDSKTQNKYFLYNIAPVGSDFPAKEEFKTILEKHNIIWGGMDMSIDRPHIYTPDKCYNIFMNTFTEKKFGENFMQNLVQKSLIEYIYKNPAIIFEHNDHLDWIYENNDAIADSLINKLFFKSFTYPTGYKTLAQKEQSFTEVNLELDETTYILKLESFKHRINNNHNEKFIPHFEKEISKFIKSHNFVLSKREVLHNGVKTSFKIYYK</sequence>
<accession>A0ABT2II45</accession>
<dbReference type="Proteomes" id="UP001142057">
    <property type="component" value="Unassembled WGS sequence"/>
</dbReference>